<feature type="transmembrane region" description="Helical" evidence="6">
    <location>
        <begin position="272"/>
        <end position="296"/>
    </location>
</feature>
<feature type="transmembrane region" description="Helical" evidence="6">
    <location>
        <begin position="469"/>
        <end position="488"/>
    </location>
</feature>
<feature type="transmembrane region" description="Helical" evidence="6">
    <location>
        <begin position="316"/>
        <end position="339"/>
    </location>
</feature>
<dbReference type="InterPro" id="IPR002293">
    <property type="entry name" value="AA/rel_permease1"/>
</dbReference>
<evidence type="ECO:0000256" key="1">
    <source>
        <dbReference type="ARBA" id="ARBA00004141"/>
    </source>
</evidence>
<evidence type="ECO:0000256" key="3">
    <source>
        <dbReference type="ARBA" id="ARBA00022692"/>
    </source>
</evidence>
<feature type="transmembrane region" description="Helical" evidence="6">
    <location>
        <begin position="389"/>
        <end position="410"/>
    </location>
</feature>
<sequence>MTEPRRKTVEQAVQASETSGLRRTMGPFHLIMLGVGSTVGAGIYVMAGTAAANYAGPAVILSFVIAGLACLFTAFSYAELASSIPVAGSAYTYAYVSLGERAAWWVGWLLLLEYGVSCAGVASGFSGYAVSFLRDLGIVIPNFLHVSLITVSMTTNDTVLSAGWRVDLPATVSVLAVTGMLMRGVTESITINTAIVLLKTITLLIFVAVGLTAIHPAYWHPFLPPSQGAFRYGMAGVFRAASVVFFAYVGFEAVSTASTEARSPRRDIPIGIIGSLLLCTLIYLCVALVLTGVVPWQQLDVSDPLALAADAIGSPTLAVLVKLAGVIGLCSVLFGLLYGQSRIFFTMAQDGLLPPVFNRLHPLFHAPVAGSLLLGTLVALTAATLPIDIISDLVSIGTAAAFGVVNLTVIRDRSVRPGAERPYRAPLGGVWVGRIWIGLTPLLGITFAIVMMVPLLIELIHGILSGNRLPAILLAVYFASGAAIYRFYGQSHSEFARNTKDMAS</sequence>
<evidence type="ECO:0000313" key="7">
    <source>
        <dbReference type="EMBL" id="AQS84782.1"/>
    </source>
</evidence>
<keyword evidence="8" id="KW-1185">Reference proteome</keyword>
<comment type="subcellular location">
    <subcellularLocation>
        <location evidence="1">Membrane</location>
        <topology evidence="1">Multi-pass membrane protein</topology>
    </subcellularLocation>
</comment>
<evidence type="ECO:0000313" key="8">
    <source>
        <dbReference type="Proteomes" id="UP000188937"/>
    </source>
</evidence>
<dbReference type="GO" id="GO:0016020">
    <property type="term" value="C:membrane"/>
    <property type="evidence" value="ECO:0007669"/>
    <property type="project" value="UniProtKB-SubCell"/>
</dbReference>
<proteinExistence type="predicted"/>
<dbReference type="Pfam" id="PF13520">
    <property type="entry name" value="AA_permease_2"/>
    <property type="match status" value="1"/>
</dbReference>
<keyword evidence="3 6" id="KW-0812">Transmembrane</keyword>
<feature type="transmembrane region" description="Helical" evidence="6">
    <location>
        <begin position="230"/>
        <end position="251"/>
    </location>
</feature>
<feature type="transmembrane region" description="Helical" evidence="6">
    <location>
        <begin position="102"/>
        <end position="125"/>
    </location>
</feature>
<feature type="transmembrane region" description="Helical" evidence="6">
    <location>
        <begin position="431"/>
        <end position="457"/>
    </location>
</feature>
<evidence type="ECO:0000256" key="2">
    <source>
        <dbReference type="ARBA" id="ARBA00022448"/>
    </source>
</evidence>
<evidence type="ECO:0000256" key="4">
    <source>
        <dbReference type="ARBA" id="ARBA00022989"/>
    </source>
</evidence>
<dbReference type="Proteomes" id="UP000188937">
    <property type="component" value="Chromosome"/>
</dbReference>
<dbReference type="RefSeq" id="WP_077812822.1">
    <property type="nucleotide sequence ID" value="NZ_CP014692.1"/>
</dbReference>
<feature type="transmembrane region" description="Helical" evidence="6">
    <location>
        <begin position="194"/>
        <end position="218"/>
    </location>
</feature>
<dbReference type="PANTHER" id="PTHR43243:SF4">
    <property type="entry name" value="CATIONIC AMINO ACID TRANSPORTER 4"/>
    <property type="match status" value="1"/>
</dbReference>
<keyword evidence="5 6" id="KW-0472">Membrane</keyword>
<feature type="transmembrane region" description="Helical" evidence="6">
    <location>
        <begin position="360"/>
        <end position="383"/>
    </location>
</feature>
<accession>A0A1U9KG48</accession>
<dbReference type="PIRSF" id="PIRSF006060">
    <property type="entry name" value="AA_transporter"/>
    <property type="match status" value="1"/>
</dbReference>
<organism evidence="7 8">
    <name type="scientific">Acetobacter aceti</name>
    <dbReference type="NCBI Taxonomy" id="435"/>
    <lineage>
        <taxon>Bacteria</taxon>
        <taxon>Pseudomonadati</taxon>
        <taxon>Pseudomonadota</taxon>
        <taxon>Alphaproteobacteria</taxon>
        <taxon>Acetobacterales</taxon>
        <taxon>Acetobacteraceae</taxon>
        <taxon>Acetobacter</taxon>
        <taxon>Acetobacter subgen. Acetobacter</taxon>
    </lineage>
</organism>
<evidence type="ECO:0000256" key="5">
    <source>
        <dbReference type="ARBA" id="ARBA00023136"/>
    </source>
</evidence>
<keyword evidence="4 6" id="KW-1133">Transmembrane helix</keyword>
<name>A0A1U9KG48_ACEAC</name>
<dbReference type="Gene3D" id="1.20.1740.10">
    <property type="entry name" value="Amino acid/polyamine transporter I"/>
    <property type="match status" value="1"/>
</dbReference>
<dbReference type="OrthoDB" id="9804700at2"/>
<dbReference type="AlphaFoldDB" id="A0A1U9KG48"/>
<dbReference type="KEGG" id="aace:A0U92_08305"/>
<feature type="transmembrane region" description="Helical" evidence="6">
    <location>
        <begin position="59"/>
        <end position="78"/>
    </location>
</feature>
<protein>
    <submittedName>
        <fullName evidence="7">Amino acid permease</fullName>
    </submittedName>
</protein>
<feature type="transmembrane region" description="Helical" evidence="6">
    <location>
        <begin position="162"/>
        <end position="182"/>
    </location>
</feature>
<evidence type="ECO:0000256" key="6">
    <source>
        <dbReference type="SAM" id="Phobius"/>
    </source>
</evidence>
<reference evidence="7 8" key="1">
    <citation type="submission" date="2016-03" db="EMBL/GenBank/DDBJ databases">
        <title>Acetic acid bacteria sequencing.</title>
        <authorList>
            <person name="Brandt J."/>
            <person name="Jakob F."/>
            <person name="Vogel R.F."/>
        </authorList>
    </citation>
    <scope>NUCLEOTIDE SEQUENCE [LARGE SCALE GENOMIC DNA]</scope>
    <source>
        <strain evidence="7 8">TMW2.1153</strain>
    </source>
</reference>
<feature type="transmembrane region" description="Helical" evidence="6">
    <location>
        <begin position="28"/>
        <end position="47"/>
    </location>
</feature>
<dbReference type="PANTHER" id="PTHR43243">
    <property type="entry name" value="INNER MEMBRANE TRANSPORTER YGJI-RELATED"/>
    <property type="match status" value="1"/>
</dbReference>
<keyword evidence="2" id="KW-0813">Transport</keyword>
<dbReference type="GO" id="GO:0015171">
    <property type="term" value="F:amino acid transmembrane transporter activity"/>
    <property type="evidence" value="ECO:0007669"/>
    <property type="project" value="TreeGrafter"/>
</dbReference>
<dbReference type="EMBL" id="CP014692">
    <property type="protein sequence ID" value="AQS84782.1"/>
    <property type="molecule type" value="Genomic_DNA"/>
</dbReference>
<gene>
    <name evidence="7" type="ORF">A0U92_08305</name>
</gene>